<keyword evidence="10" id="KW-1185">Reference proteome</keyword>
<evidence type="ECO:0000259" key="8">
    <source>
        <dbReference type="Pfam" id="PF00296"/>
    </source>
</evidence>
<dbReference type="AlphaFoldDB" id="Q1MFL6"/>
<dbReference type="eggNOG" id="COG2141">
    <property type="taxonomic scope" value="Bacteria"/>
</dbReference>
<dbReference type="GO" id="GO:0046306">
    <property type="term" value="P:alkanesulfonate catabolic process"/>
    <property type="evidence" value="ECO:0007669"/>
    <property type="project" value="TreeGrafter"/>
</dbReference>
<evidence type="ECO:0000256" key="3">
    <source>
        <dbReference type="ARBA" id="ARBA00022630"/>
    </source>
</evidence>
<name>Q1MFL6_RHIJ3</name>
<dbReference type="EMBL" id="AM236080">
    <property type="protein sequence ID" value="CAK08258.1"/>
    <property type="molecule type" value="Genomic_DNA"/>
</dbReference>
<dbReference type="InterPro" id="IPR036661">
    <property type="entry name" value="Luciferase-like_sf"/>
</dbReference>
<comment type="function">
    <text evidence="7">Catalyzes the desulfonation of aliphatic sulfonates.</text>
</comment>
<evidence type="ECO:0000256" key="6">
    <source>
        <dbReference type="ARBA" id="ARBA00023033"/>
    </source>
</evidence>
<keyword evidence="6 7" id="KW-0503">Monooxygenase</keyword>
<evidence type="ECO:0000256" key="1">
    <source>
        <dbReference type="ARBA" id="ARBA00007044"/>
    </source>
</evidence>
<dbReference type="NCBIfam" id="TIGR03565">
    <property type="entry name" value="alk_sulf_monoox"/>
    <property type="match status" value="1"/>
</dbReference>
<dbReference type="PANTHER" id="PTHR42847:SF4">
    <property type="entry name" value="ALKANESULFONATE MONOOXYGENASE-RELATED"/>
    <property type="match status" value="1"/>
</dbReference>
<dbReference type="NCBIfam" id="NF001939">
    <property type="entry name" value="PRK00719.1"/>
    <property type="match status" value="1"/>
</dbReference>
<comment type="similarity">
    <text evidence="1 7">Belongs to the SsuD family.</text>
</comment>
<dbReference type="PANTHER" id="PTHR42847">
    <property type="entry name" value="ALKANESULFONATE MONOOXYGENASE"/>
    <property type="match status" value="1"/>
</dbReference>
<dbReference type="HAMAP" id="MF_01229">
    <property type="entry name" value="Alkanesulf_monooxygen"/>
    <property type="match status" value="1"/>
</dbReference>
<organism evidence="9 10">
    <name type="scientific">Rhizobium johnstonii (strain DSM 114642 / LMG 32736 / 3841)</name>
    <name type="common">Rhizobium leguminosarum bv. viciae</name>
    <dbReference type="NCBI Taxonomy" id="216596"/>
    <lineage>
        <taxon>Bacteria</taxon>
        <taxon>Pseudomonadati</taxon>
        <taxon>Pseudomonadota</taxon>
        <taxon>Alphaproteobacteria</taxon>
        <taxon>Hyphomicrobiales</taxon>
        <taxon>Rhizobiaceae</taxon>
        <taxon>Rhizobium/Agrobacterium group</taxon>
        <taxon>Rhizobium</taxon>
        <taxon>Rhizobium johnstonii</taxon>
    </lineage>
</organism>
<dbReference type="InterPro" id="IPR011251">
    <property type="entry name" value="Luciferase-like_dom"/>
</dbReference>
<dbReference type="SUPFAM" id="SSF51679">
    <property type="entry name" value="Bacterial luciferase-like"/>
    <property type="match status" value="1"/>
</dbReference>
<protein>
    <recommendedName>
        <fullName evidence="2 7">Alkanesulfonate monooxygenase</fullName>
        <ecNumber evidence="2 7">1.14.14.5</ecNumber>
    </recommendedName>
    <alternativeName>
        <fullName evidence="7">FMNH2-dependent aliphatic sulfonate monooxygenase</fullName>
    </alternativeName>
</protein>
<dbReference type="EnsemblBacteria" id="CAK08258">
    <property type="protein sequence ID" value="CAK08258"/>
    <property type="gene ID" value="RL2769"/>
</dbReference>
<comment type="catalytic activity">
    <reaction evidence="7">
        <text>an alkanesulfonate + FMNH2 + O2 = an aldehyde + FMN + sulfite + H2O + 2 H(+)</text>
        <dbReference type="Rhea" id="RHEA:23064"/>
        <dbReference type="ChEBI" id="CHEBI:15377"/>
        <dbReference type="ChEBI" id="CHEBI:15378"/>
        <dbReference type="ChEBI" id="CHEBI:15379"/>
        <dbReference type="ChEBI" id="CHEBI:17359"/>
        <dbReference type="ChEBI" id="CHEBI:17478"/>
        <dbReference type="ChEBI" id="CHEBI:57618"/>
        <dbReference type="ChEBI" id="CHEBI:58210"/>
        <dbReference type="ChEBI" id="CHEBI:134249"/>
        <dbReference type="EC" id="1.14.14.5"/>
    </reaction>
</comment>
<dbReference type="Proteomes" id="UP000006575">
    <property type="component" value="Chromosome"/>
</dbReference>
<dbReference type="Gene3D" id="3.20.20.30">
    <property type="entry name" value="Luciferase-like domain"/>
    <property type="match status" value="1"/>
</dbReference>
<proteinExistence type="inferred from homology"/>
<dbReference type="RefSeq" id="WP_011652300.1">
    <property type="nucleotide sequence ID" value="NC_008380.1"/>
</dbReference>
<dbReference type="EC" id="1.14.14.5" evidence="2 7"/>
<keyword evidence="3 7" id="KW-0285">Flavoprotein</keyword>
<dbReference type="GeneID" id="303207771"/>
<feature type="domain" description="Luciferase-like" evidence="8">
    <location>
        <begin position="14"/>
        <end position="336"/>
    </location>
</feature>
<keyword evidence="5 7" id="KW-0560">Oxidoreductase</keyword>
<evidence type="ECO:0000256" key="2">
    <source>
        <dbReference type="ARBA" id="ARBA00012113"/>
    </source>
</evidence>
<dbReference type="CDD" id="cd01094">
    <property type="entry name" value="Alkanesulfonate_monoxygenase"/>
    <property type="match status" value="1"/>
</dbReference>
<reference evidence="9 10" key="1">
    <citation type="journal article" date="2006" name="Genome Biol.">
        <title>The genome of Rhizobium leguminosarum has recognizable core and accessory components.</title>
        <authorList>
            <person name="Young J.W."/>
            <person name="Crossman L.C."/>
            <person name="Johnston A.W.B."/>
            <person name="Thomson N.R."/>
            <person name="Ghazoui Z.F."/>
            <person name="Hull K.H."/>
            <person name="Wexler M."/>
            <person name="Curson A.R.J."/>
            <person name="Todd J.D."/>
            <person name="Poole P.S."/>
            <person name="Mauchline T.H."/>
            <person name="East A.K."/>
            <person name="Quail M.A."/>
            <person name="Churcher C."/>
            <person name="Arrowsmith C."/>
            <person name="Cherevach A."/>
            <person name="Chillingworth T."/>
            <person name="Clarke K."/>
            <person name="Cronin A."/>
            <person name="Davis P."/>
            <person name="Fraser A."/>
            <person name="Hance Z."/>
            <person name="Hauser H."/>
            <person name="Jagels K."/>
            <person name="Moule S."/>
            <person name="Mungall K."/>
            <person name="Norbertczak H."/>
            <person name="Rabbinowitsch E."/>
            <person name="Sanders M."/>
            <person name="Simmonds M."/>
            <person name="Whitehead S."/>
            <person name="Parkhill J."/>
        </authorList>
    </citation>
    <scope>NUCLEOTIDE SEQUENCE [LARGE SCALE GENOMIC DNA]</scope>
    <source>
        <strain evidence="10">DSM 114642 / LMG 32736 / 3841</strain>
    </source>
</reference>
<gene>
    <name evidence="7 9" type="primary">ssuD</name>
    <name evidence="9" type="ordered locus">RL2769</name>
</gene>
<evidence type="ECO:0000313" key="9">
    <source>
        <dbReference type="EMBL" id="CAK08258.1"/>
    </source>
</evidence>
<accession>Q1MFL6</accession>
<dbReference type="InterPro" id="IPR019911">
    <property type="entry name" value="Alkanesulphonate_mOase_FMN-dep"/>
</dbReference>
<dbReference type="GO" id="GO:0008726">
    <property type="term" value="F:alkanesulfonate monooxygenase activity"/>
    <property type="evidence" value="ECO:0007669"/>
    <property type="project" value="UniProtKB-UniRule"/>
</dbReference>
<dbReference type="HOGENOM" id="CLU_027853_1_0_5"/>
<evidence type="ECO:0000256" key="4">
    <source>
        <dbReference type="ARBA" id="ARBA00022643"/>
    </source>
</evidence>
<keyword evidence="4 7" id="KW-0288">FMN</keyword>
<evidence type="ECO:0000256" key="5">
    <source>
        <dbReference type="ARBA" id="ARBA00023002"/>
    </source>
</evidence>
<evidence type="ECO:0000256" key="7">
    <source>
        <dbReference type="HAMAP-Rule" id="MF_01229"/>
    </source>
</evidence>
<dbReference type="Pfam" id="PF00296">
    <property type="entry name" value="Bac_luciferase"/>
    <property type="match status" value="1"/>
</dbReference>
<evidence type="ECO:0000313" key="10">
    <source>
        <dbReference type="Proteomes" id="UP000006575"/>
    </source>
</evidence>
<dbReference type="InterPro" id="IPR050172">
    <property type="entry name" value="SsuD_RutA_monooxygenase"/>
</dbReference>
<dbReference type="KEGG" id="rle:RL2769"/>
<sequence>MTTISHTGTSEPINFLWFIPTSGDGTYLGSSDLNRAPEIGYLTQIAQAVDRLGYSGVLLPTGVACEESFVTAAALAAKTEKLQFLVAIRPGTASPAYYARLATTLDRISNGRLLLNIVVGGSPAELAGDGIHLEHDERYAHAEEFFTVFEELLEKGTASFDGKYIKATNARLGFPSVQNPRPPLYFGGSSDAGIDFSVGRVDKYLTWGEPPAQVAEKITKVRKAAGERSREVSFGIRLHFIVRETDEEAWEAAERLIRHLDDDTIREAQERFVHESDSVGQKRMAALHGGRRDKLEVSPNLWAGVGLVRAGAGTALVGSPKTVAARLREYQEIGIDTVIGSGYPHLEEAYRVAELLFPELGITREQQRLGFNNEFGRKQVFAGGSHGGNLKVVSGS</sequence>